<keyword evidence="2" id="KW-1185">Reference proteome</keyword>
<evidence type="ECO:0000313" key="2">
    <source>
        <dbReference type="Proteomes" id="UP001196413"/>
    </source>
</evidence>
<comment type="caution">
    <text evidence="1">The sequence shown here is derived from an EMBL/GenBank/DDBJ whole genome shotgun (WGS) entry which is preliminary data.</text>
</comment>
<reference evidence="1" key="1">
    <citation type="submission" date="2021-06" db="EMBL/GenBank/DDBJ databases">
        <title>Parelaphostrongylus tenuis whole genome reference sequence.</title>
        <authorList>
            <person name="Garwood T.J."/>
            <person name="Larsen P.A."/>
            <person name="Fountain-Jones N.M."/>
            <person name="Garbe J.R."/>
            <person name="Macchietto M.G."/>
            <person name="Kania S.A."/>
            <person name="Gerhold R.W."/>
            <person name="Richards J.E."/>
            <person name="Wolf T.M."/>
        </authorList>
    </citation>
    <scope>NUCLEOTIDE SEQUENCE</scope>
    <source>
        <strain evidence="1">MNPRO001-30</strain>
        <tissue evidence="1">Meninges</tissue>
    </source>
</reference>
<dbReference type="EMBL" id="JAHQIW010006895">
    <property type="protein sequence ID" value="KAJ1371054.1"/>
    <property type="molecule type" value="Genomic_DNA"/>
</dbReference>
<evidence type="ECO:0000313" key="1">
    <source>
        <dbReference type="EMBL" id="KAJ1371054.1"/>
    </source>
</evidence>
<sequence>MARVSISWTRPEPIVWPLNNVAVDRVRLRLHASARHLSQSAGVSTRYFIEDASEGVERAGLTIDALHAIMTEIYDGVNKSSVNVGGTLMLRLIKLASGGLTTFVDSESRWNK</sequence>
<accession>A0AAD5R9J0</accession>
<organism evidence="1 2">
    <name type="scientific">Parelaphostrongylus tenuis</name>
    <name type="common">Meningeal worm</name>
    <dbReference type="NCBI Taxonomy" id="148309"/>
    <lineage>
        <taxon>Eukaryota</taxon>
        <taxon>Metazoa</taxon>
        <taxon>Ecdysozoa</taxon>
        <taxon>Nematoda</taxon>
        <taxon>Chromadorea</taxon>
        <taxon>Rhabditida</taxon>
        <taxon>Rhabditina</taxon>
        <taxon>Rhabditomorpha</taxon>
        <taxon>Strongyloidea</taxon>
        <taxon>Metastrongylidae</taxon>
        <taxon>Parelaphostrongylus</taxon>
    </lineage>
</organism>
<name>A0AAD5R9J0_PARTN</name>
<proteinExistence type="predicted"/>
<dbReference type="AlphaFoldDB" id="A0AAD5R9J0"/>
<protein>
    <submittedName>
        <fullName evidence="1">Uncharacterized protein</fullName>
    </submittedName>
</protein>
<gene>
    <name evidence="1" type="ORF">KIN20_032924</name>
</gene>
<dbReference type="Proteomes" id="UP001196413">
    <property type="component" value="Unassembled WGS sequence"/>
</dbReference>